<dbReference type="OrthoDB" id="9807669at2"/>
<dbReference type="Pfam" id="PF18962">
    <property type="entry name" value="Por_Secre_tail"/>
    <property type="match status" value="1"/>
</dbReference>
<accession>A0A2S7SUH6</accession>
<dbReference type="InterPro" id="IPR026444">
    <property type="entry name" value="Secre_tail"/>
</dbReference>
<feature type="signal peptide" evidence="1">
    <location>
        <begin position="1"/>
        <end position="22"/>
    </location>
</feature>
<reference evidence="3 4" key="1">
    <citation type="submission" date="2018-01" db="EMBL/GenBank/DDBJ databases">
        <title>A novel member of the phylum Bacteroidetes isolated from glacier ice.</title>
        <authorList>
            <person name="Liu Q."/>
            <person name="Xin Y.-H."/>
        </authorList>
    </citation>
    <scope>NUCLEOTIDE SEQUENCE [LARGE SCALE GENOMIC DNA]</scope>
    <source>
        <strain evidence="3 4">RB1R16</strain>
    </source>
</reference>
<sequence>MKKVFLLSIATTVALSAFAQHAKSSITAVSPIRSHSVAGDHIPAAKTTAVGDVDTLGHITSADTLALYYAAGSNSDSGYMTGMNAFGDKGFAERYDVNFGTTSAQVTGVIAYFTGVVNPASTKTIKLYTWSVAAQSPNVLGPHYFNSGLPRTALDSVTVPVTALGISTVSGGSDTIKSYTFTTPSPYISNFYVGYTINYNAANFGGDTIGLVTSSQGERNTWGYRLVGGDTIVNNANVAMLANGSWVDFYTEDFGVANHFFIFPIITVGTAATSVEGVTRNNLTIFGNYPNPATNVTNIKFALAKATEVTISVTDMSGKVVKTMTENYNAGTQIVELNTTALAAGEYIYLIRTTEGDGMASKMSVIK</sequence>
<dbReference type="AlphaFoldDB" id="A0A2S7SUH6"/>
<keyword evidence="4" id="KW-1185">Reference proteome</keyword>
<feature type="chain" id="PRO_5015423045" description="Secretion system C-terminal sorting domain-containing protein" evidence="1">
    <location>
        <begin position="23"/>
        <end position="367"/>
    </location>
</feature>
<evidence type="ECO:0000313" key="3">
    <source>
        <dbReference type="EMBL" id="PQJ10186.1"/>
    </source>
</evidence>
<dbReference type="RefSeq" id="WP_105040195.1">
    <property type="nucleotide sequence ID" value="NZ_PPSL01000004.1"/>
</dbReference>
<organism evidence="3 4">
    <name type="scientific">Flavipsychrobacter stenotrophus</name>
    <dbReference type="NCBI Taxonomy" id="2077091"/>
    <lineage>
        <taxon>Bacteria</taxon>
        <taxon>Pseudomonadati</taxon>
        <taxon>Bacteroidota</taxon>
        <taxon>Chitinophagia</taxon>
        <taxon>Chitinophagales</taxon>
        <taxon>Chitinophagaceae</taxon>
        <taxon>Flavipsychrobacter</taxon>
    </lineage>
</organism>
<dbReference type="NCBIfam" id="TIGR04183">
    <property type="entry name" value="Por_Secre_tail"/>
    <property type="match status" value="1"/>
</dbReference>
<name>A0A2S7SUH6_9BACT</name>
<dbReference type="EMBL" id="PPSL01000004">
    <property type="protein sequence ID" value="PQJ10186.1"/>
    <property type="molecule type" value="Genomic_DNA"/>
</dbReference>
<keyword evidence="1" id="KW-0732">Signal</keyword>
<gene>
    <name evidence="3" type="ORF">CJD36_015960</name>
</gene>
<comment type="caution">
    <text evidence="3">The sequence shown here is derived from an EMBL/GenBank/DDBJ whole genome shotgun (WGS) entry which is preliminary data.</text>
</comment>
<evidence type="ECO:0000256" key="1">
    <source>
        <dbReference type="SAM" id="SignalP"/>
    </source>
</evidence>
<evidence type="ECO:0000259" key="2">
    <source>
        <dbReference type="Pfam" id="PF18962"/>
    </source>
</evidence>
<proteinExistence type="predicted"/>
<evidence type="ECO:0000313" key="4">
    <source>
        <dbReference type="Proteomes" id="UP000239872"/>
    </source>
</evidence>
<protein>
    <recommendedName>
        <fullName evidence="2">Secretion system C-terminal sorting domain-containing protein</fullName>
    </recommendedName>
</protein>
<feature type="domain" description="Secretion system C-terminal sorting" evidence="2">
    <location>
        <begin position="289"/>
        <end position="363"/>
    </location>
</feature>
<dbReference type="Proteomes" id="UP000239872">
    <property type="component" value="Unassembled WGS sequence"/>
</dbReference>